<evidence type="ECO:0000256" key="1">
    <source>
        <dbReference type="ARBA" id="ARBA00001947"/>
    </source>
</evidence>
<protein>
    <submittedName>
        <fullName evidence="8">Cyclase</fullName>
    </submittedName>
</protein>
<keyword evidence="9" id="KW-1185">Reference proteome</keyword>
<dbReference type="PANTHER" id="PTHR31118:SF12">
    <property type="entry name" value="CYCLASE-LIKE PROTEIN 2"/>
    <property type="match status" value="1"/>
</dbReference>
<dbReference type="InterPro" id="IPR037175">
    <property type="entry name" value="KFase_sf"/>
</dbReference>
<dbReference type="EMBL" id="AM114193">
    <property type="protein sequence ID" value="CAJ37715.1"/>
    <property type="molecule type" value="Genomic_DNA"/>
</dbReference>
<proteinExistence type="predicted"/>
<evidence type="ECO:0000256" key="2">
    <source>
        <dbReference type="ARBA" id="ARBA00005023"/>
    </source>
</evidence>
<evidence type="ECO:0000256" key="7">
    <source>
        <dbReference type="ARBA" id="ARBA00023079"/>
    </source>
</evidence>
<dbReference type="FunFam" id="3.50.30.50:FF:000001">
    <property type="entry name" value="Kynurenine formamidase"/>
    <property type="match status" value="1"/>
</dbReference>
<comment type="cofactor">
    <cofactor evidence="1">
        <name>Zn(2+)</name>
        <dbReference type="ChEBI" id="CHEBI:29105"/>
    </cofactor>
</comment>
<dbReference type="OrthoDB" id="9014at2157"/>
<dbReference type="PANTHER" id="PTHR31118">
    <property type="entry name" value="CYCLASE-LIKE PROTEIN 2"/>
    <property type="match status" value="1"/>
</dbReference>
<dbReference type="GO" id="GO:0004061">
    <property type="term" value="F:arylformamidase activity"/>
    <property type="evidence" value="ECO:0007669"/>
    <property type="project" value="InterPro"/>
</dbReference>
<dbReference type="PATRIC" id="fig|351160.9.peg.566"/>
<dbReference type="InterPro" id="IPR007325">
    <property type="entry name" value="KFase/CYL"/>
</dbReference>
<evidence type="ECO:0000313" key="9">
    <source>
        <dbReference type="Proteomes" id="UP000000663"/>
    </source>
</evidence>
<comment type="subunit">
    <text evidence="3">Homodimer.</text>
</comment>
<dbReference type="AlphaFoldDB" id="Q0W1M8"/>
<dbReference type="Proteomes" id="UP000000663">
    <property type="component" value="Chromosome"/>
</dbReference>
<evidence type="ECO:0000256" key="6">
    <source>
        <dbReference type="ARBA" id="ARBA00022833"/>
    </source>
</evidence>
<keyword evidence="4" id="KW-0479">Metal-binding</keyword>
<evidence type="ECO:0000256" key="5">
    <source>
        <dbReference type="ARBA" id="ARBA00022801"/>
    </source>
</evidence>
<dbReference type="GeneID" id="5145249"/>
<dbReference type="KEGG" id="rci:RCIX2670"/>
<keyword evidence="5" id="KW-0378">Hydrolase</keyword>
<dbReference type="eggNOG" id="arCOG02462">
    <property type="taxonomic scope" value="Archaea"/>
</dbReference>
<gene>
    <name evidence="8" type="ORF">RCIX2670</name>
</gene>
<evidence type="ECO:0000256" key="4">
    <source>
        <dbReference type="ARBA" id="ARBA00022723"/>
    </source>
</evidence>
<comment type="pathway">
    <text evidence="2">Amino-acid degradation.</text>
</comment>
<dbReference type="GO" id="GO:0019441">
    <property type="term" value="P:L-tryptophan catabolic process to kynurenine"/>
    <property type="evidence" value="ECO:0007669"/>
    <property type="project" value="InterPro"/>
</dbReference>
<keyword evidence="6" id="KW-0862">Zinc</keyword>
<dbReference type="RefSeq" id="WP_012034870.1">
    <property type="nucleotide sequence ID" value="NC_009464.1"/>
</dbReference>
<keyword evidence="7" id="KW-0823">Tryptophan catabolism</keyword>
<sequence length="206" mass="22561">MKIFDISVSLHNGMPVFPGDPAPDIKRVLNMPKDAANVSFLCMGSHTGTHVDPPLHFVENGMPIDRIPLDHLYGSAEVLDLTGVENEISAEDLEKASQGEKMLLFKTRNSRLWQYTGFRSDFVYLNESGADWVVKNGIKTIAIDYLSIGSFKDAEAVHKMLLNAGVTVVEGVDLTGIEPGKYTFVCLPLKIKDGDGSPARAILVKE</sequence>
<evidence type="ECO:0000313" key="8">
    <source>
        <dbReference type="EMBL" id="CAJ37715.1"/>
    </source>
</evidence>
<dbReference type="GO" id="GO:0046872">
    <property type="term" value="F:metal ion binding"/>
    <property type="evidence" value="ECO:0007669"/>
    <property type="project" value="UniProtKB-KW"/>
</dbReference>
<accession>Q0W1M8</accession>
<dbReference type="STRING" id="351160.RCIX2670"/>
<reference evidence="8 9" key="1">
    <citation type="journal article" date="2006" name="Science">
        <title>Genome of rice cluster I archaea -- the key methane producers in the rice rhizosphere.</title>
        <authorList>
            <person name="Erkel C."/>
            <person name="Kube M."/>
            <person name="Reinhardt R."/>
            <person name="Liesack W."/>
        </authorList>
    </citation>
    <scope>NUCLEOTIDE SEQUENCE [LARGE SCALE GENOMIC DNA]</scope>
    <source>
        <strain evidence="9">DSM 22066 / NBRC 105507 / MRE50</strain>
    </source>
</reference>
<dbReference type="Gene3D" id="3.50.30.50">
    <property type="entry name" value="Putative cyclase"/>
    <property type="match status" value="1"/>
</dbReference>
<organism evidence="8 9">
    <name type="scientific">Methanocella arvoryzae (strain DSM 22066 / NBRC 105507 / MRE50)</name>
    <dbReference type="NCBI Taxonomy" id="351160"/>
    <lineage>
        <taxon>Archaea</taxon>
        <taxon>Methanobacteriati</taxon>
        <taxon>Methanobacteriota</taxon>
        <taxon>Stenosarchaea group</taxon>
        <taxon>Methanomicrobia</taxon>
        <taxon>Methanocellales</taxon>
        <taxon>Methanocellaceae</taxon>
        <taxon>Methanocella</taxon>
    </lineage>
</organism>
<dbReference type="Pfam" id="PF04199">
    <property type="entry name" value="Cyclase"/>
    <property type="match status" value="1"/>
</dbReference>
<dbReference type="SUPFAM" id="SSF102198">
    <property type="entry name" value="Putative cyclase"/>
    <property type="match status" value="1"/>
</dbReference>
<name>Q0W1M8_METAR</name>
<evidence type="ECO:0000256" key="3">
    <source>
        <dbReference type="ARBA" id="ARBA00011738"/>
    </source>
</evidence>